<reference evidence="1" key="1">
    <citation type="submission" date="2014-09" db="EMBL/GenBank/DDBJ databases">
        <authorList>
            <person name="Magalhaes I.L.F."/>
            <person name="Oliveira U."/>
            <person name="Santos F.R."/>
            <person name="Vidigal T.H.D.A."/>
            <person name="Brescovit A.D."/>
            <person name="Santos A.J."/>
        </authorList>
    </citation>
    <scope>NUCLEOTIDE SEQUENCE</scope>
    <source>
        <tissue evidence="1">Shoot tissue taken approximately 20 cm above the soil surface</tissue>
    </source>
</reference>
<name>A0A0A9AG17_ARUDO</name>
<accession>A0A0A9AG17</accession>
<organism evidence="1">
    <name type="scientific">Arundo donax</name>
    <name type="common">Giant reed</name>
    <name type="synonym">Donax arundinaceus</name>
    <dbReference type="NCBI Taxonomy" id="35708"/>
    <lineage>
        <taxon>Eukaryota</taxon>
        <taxon>Viridiplantae</taxon>
        <taxon>Streptophyta</taxon>
        <taxon>Embryophyta</taxon>
        <taxon>Tracheophyta</taxon>
        <taxon>Spermatophyta</taxon>
        <taxon>Magnoliopsida</taxon>
        <taxon>Liliopsida</taxon>
        <taxon>Poales</taxon>
        <taxon>Poaceae</taxon>
        <taxon>PACMAD clade</taxon>
        <taxon>Arundinoideae</taxon>
        <taxon>Arundineae</taxon>
        <taxon>Arundo</taxon>
    </lineage>
</organism>
<sequence>MAIDKWRCYLQRKPFVKNRSQKFVSPSGPNSNH</sequence>
<proteinExistence type="predicted"/>
<protein>
    <submittedName>
        <fullName evidence="1">Uncharacterized protein</fullName>
    </submittedName>
</protein>
<evidence type="ECO:0000313" key="1">
    <source>
        <dbReference type="EMBL" id="JAD50589.1"/>
    </source>
</evidence>
<reference evidence="1" key="2">
    <citation type="journal article" date="2015" name="Data Brief">
        <title>Shoot transcriptome of the giant reed, Arundo donax.</title>
        <authorList>
            <person name="Barrero R.A."/>
            <person name="Guerrero F.D."/>
            <person name="Moolhuijzen P."/>
            <person name="Goolsby J.A."/>
            <person name="Tidwell J."/>
            <person name="Bellgard S.E."/>
            <person name="Bellgard M.I."/>
        </authorList>
    </citation>
    <scope>NUCLEOTIDE SEQUENCE</scope>
    <source>
        <tissue evidence="1">Shoot tissue taken approximately 20 cm above the soil surface</tissue>
    </source>
</reference>
<dbReference type="EMBL" id="GBRH01247306">
    <property type="protein sequence ID" value="JAD50589.1"/>
    <property type="molecule type" value="Transcribed_RNA"/>
</dbReference>
<dbReference type="AlphaFoldDB" id="A0A0A9AG17"/>